<proteinExistence type="predicted"/>
<keyword evidence="1" id="KW-0472">Membrane</keyword>
<feature type="transmembrane region" description="Helical" evidence="1">
    <location>
        <begin position="54"/>
        <end position="73"/>
    </location>
</feature>
<evidence type="ECO:0000313" key="3">
    <source>
        <dbReference type="Proteomes" id="UP000199263"/>
    </source>
</evidence>
<dbReference type="Proteomes" id="UP000199263">
    <property type="component" value="Unassembled WGS sequence"/>
</dbReference>
<keyword evidence="1" id="KW-1133">Transmembrane helix</keyword>
<accession>A0A1I1PXU1</accession>
<dbReference type="EMBL" id="FOMG01000021">
    <property type="protein sequence ID" value="SFD14527.1"/>
    <property type="molecule type" value="Genomic_DNA"/>
</dbReference>
<keyword evidence="1" id="KW-0812">Transmembrane</keyword>
<reference evidence="2 3" key="1">
    <citation type="submission" date="2016-10" db="EMBL/GenBank/DDBJ databases">
        <authorList>
            <person name="de Groot N.N."/>
        </authorList>
    </citation>
    <scope>NUCLEOTIDE SEQUENCE [LARGE SCALE GENOMIC DNA]</scope>
    <source>
        <strain evidence="2 3">DSM 12992</strain>
    </source>
</reference>
<evidence type="ECO:0000256" key="1">
    <source>
        <dbReference type="SAM" id="Phobius"/>
    </source>
</evidence>
<dbReference type="AlphaFoldDB" id="A0A1I1PXU1"/>
<sequence length="87" mass="10283">MKLKSITMILTILLFIVSMSEFMRIRKLRKLAYPLIVIYFFMGLPIIGKFIHNRVLYMGVAVLSFVITMIFLYKDLIITNKEKNLLH</sequence>
<keyword evidence="3" id="KW-1185">Reference proteome</keyword>
<feature type="transmembrane region" description="Helical" evidence="1">
    <location>
        <begin position="31"/>
        <end position="48"/>
    </location>
</feature>
<evidence type="ECO:0000313" key="2">
    <source>
        <dbReference type="EMBL" id="SFD14527.1"/>
    </source>
</evidence>
<organism evidence="2 3">
    <name type="scientific">Clostridium uliginosum</name>
    <dbReference type="NCBI Taxonomy" id="119641"/>
    <lineage>
        <taxon>Bacteria</taxon>
        <taxon>Bacillati</taxon>
        <taxon>Bacillota</taxon>
        <taxon>Clostridia</taxon>
        <taxon>Eubacteriales</taxon>
        <taxon>Clostridiaceae</taxon>
        <taxon>Clostridium</taxon>
    </lineage>
</organism>
<name>A0A1I1PXU1_9CLOT</name>
<protein>
    <submittedName>
        <fullName evidence="2">Uncharacterized protein</fullName>
    </submittedName>
</protein>
<feature type="transmembrane region" description="Helical" evidence="1">
    <location>
        <begin position="6"/>
        <end position="24"/>
    </location>
</feature>
<gene>
    <name evidence="2" type="ORF">SAMN05421842_12156</name>
</gene>